<keyword evidence="5" id="KW-0418">Kinase</keyword>
<dbReference type="Gene3D" id="3.30.200.20">
    <property type="entry name" value="Phosphorylase Kinase, domain 1"/>
    <property type="match status" value="1"/>
</dbReference>
<dbReference type="InterPro" id="IPR008271">
    <property type="entry name" value="Ser/Thr_kinase_AS"/>
</dbReference>
<evidence type="ECO:0000259" key="8">
    <source>
        <dbReference type="PROSITE" id="PS50011"/>
    </source>
</evidence>
<keyword evidence="3" id="KW-0808">Transferase</keyword>
<evidence type="ECO:0000256" key="2">
    <source>
        <dbReference type="ARBA" id="ARBA00022527"/>
    </source>
</evidence>
<keyword evidence="6" id="KW-0067">ATP-binding</keyword>
<name>A0ABP7IDB7_9ACTN</name>
<keyword evidence="4" id="KW-0547">Nucleotide-binding</keyword>
<evidence type="ECO:0000256" key="7">
    <source>
        <dbReference type="SAM" id="MobiDB-lite"/>
    </source>
</evidence>
<feature type="region of interest" description="Disordered" evidence="7">
    <location>
        <begin position="232"/>
        <end position="275"/>
    </location>
</feature>
<keyword evidence="10" id="KW-1185">Reference proteome</keyword>
<evidence type="ECO:0000313" key="10">
    <source>
        <dbReference type="Proteomes" id="UP001500888"/>
    </source>
</evidence>
<feature type="domain" description="Protein kinase" evidence="8">
    <location>
        <begin position="1"/>
        <end position="229"/>
    </location>
</feature>
<dbReference type="PANTHER" id="PTHR43289:SF6">
    <property type="entry name" value="SERINE_THREONINE-PROTEIN KINASE NEKL-3"/>
    <property type="match status" value="1"/>
</dbReference>
<dbReference type="EMBL" id="BAAAZR010000009">
    <property type="protein sequence ID" value="GAA3815541.1"/>
    <property type="molecule type" value="Genomic_DNA"/>
</dbReference>
<evidence type="ECO:0000256" key="6">
    <source>
        <dbReference type="ARBA" id="ARBA00022840"/>
    </source>
</evidence>
<dbReference type="InterPro" id="IPR000719">
    <property type="entry name" value="Prot_kinase_dom"/>
</dbReference>
<dbReference type="Pfam" id="PF00069">
    <property type="entry name" value="Pkinase"/>
    <property type="match status" value="1"/>
</dbReference>
<comment type="caution">
    <text evidence="9">The sequence shown here is derived from an EMBL/GenBank/DDBJ whole genome shotgun (WGS) entry which is preliminary data.</text>
</comment>
<accession>A0ABP7IDB7</accession>
<dbReference type="SUPFAM" id="SSF56112">
    <property type="entry name" value="Protein kinase-like (PK-like)"/>
    <property type="match status" value="1"/>
</dbReference>
<feature type="region of interest" description="Disordered" evidence="7">
    <location>
        <begin position="310"/>
        <end position="400"/>
    </location>
</feature>
<organism evidence="9 10">
    <name type="scientific">Sphaerisporangium flaviroseum</name>
    <dbReference type="NCBI Taxonomy" id="509199"/>
    <lineage>
        <taxon>Bacteria</taxon>
        <taxon>Bacillati</taxon>
        <taxon>Actinomycetota</taxon>
        <taxon>Actinomycetes</taxon>
        <taxon>Streptosporangiales</taxon>
        <taxon>Streptosporangiaceae</taxon>
        <taxon>Sphaerisporangium</taxon>
    </lineage>
</organism>
<dbReference type="PANTHER" id="PTHR43289">
    <property type="entry name" value="MITOGEN-ACTIVATED PROTEIN KINASE KINASE KINASE 20-RELATED"/>
    <property type="match status" value="1"/>
</dbReference>
<dbReference type="PROSITE" id="PS00108">
    <property type="entry name" value="PROTEIN_KINASE_ST"/>
    <property type="match status" value="1"/>
</dbReference>
<protein>
    <recommendedName>
        <fullName evidence="1">non-specific serine/threonine protein kinase</fullName>
        <ecNumber evidence="1">2.7.11.1</ecNumber>
    </recommendedName>
</protein>
<sequence length="400" mass="41956">MPAHLTGPEREVLLERTMREARLTARLNHPNIAAVYDVVQADDRPWIVLQFVRSRSLAEVIADEGPLPVSTVTRVGLEVLSALEAAHAVGVMHRDVKPANILLTEEGHAVLTDFGLATSLDEEASLTRVGMVMGTPAYIAPERAGGAASSAESDLWSLGATLYAAAEGRPPFDRSTALATLTAVQTAAPEPFQCAGPLAPVIAGLLDKDPARRTGAVRAQEQLRDVAALEERTAGGSAAPLPAARPVPPGTTQSTAQGPGIGHRPTGEQVLGDRRSIPVRQRVTWRRGLSTCAAGLAVGIVVFTTATTEWRGGRPEPGTPSIAVQPESRAPSIAVESVTGHDPTPAPARPRQAGATPGTGTIETGDDRARTRVREPERKPVKNKPNPPGKSRGNGKNGQP</sequence>
<dbReference type="Proteomes" id="UP001500888">
    <property type="component" value="Unassembled WGS sequence"/>
</dbReference>
<keyword evidence="2" id="KW-0723">Serine/threonine-protein kinase</keyword>
<dbReference type="Gene3D" id="1.10.510.10">
    <property type="entry name" value="Transferase(Phosphotransferase) domain 1"/>
    <property type="match status" value="1"/>
</dbReference>
<proteinExistence type="predicted"/>
<gene>
    <name evidence="9" type="ORF">GCM10022226_40340</name>
</gene>
<evidence type="ECO:0000256" key="3">
    <source>
        <dbReference type="ARBA" id="ARBA00022679"/>
    </source>
</evidence>
<reference evidence="10" key="1">
    <citation type="journal article" date="2019" name="Int. J. Syst. Evol. Microbiol.">
        <title>The Global Catalogue of Microorganisms (GCM) 10K type strain sequencing project: providing services to taxonomists for standard genome sequencing and annotation.</title>
        <authorList>
            <consortium name="The Broad Institute Genomics Platform"/>
            <consortium name="The Broad Institute Genome Sequencing Center for Infectious Disease"/>
            <person name="Wu L."/>
            <person name="Ma J."/>
        </authorList>
    </citation>
    <scope>NUCLEOTIDE SEQUENCE [LARGE SCALE GENOMIC DNA]</scope>
    <source>
        <strain evidence="10">JCM 16908</strain>
    </source>
</reference>
<feature type="compositionally biased region" description="Basic and acidic residues" evidence="7">
    <location>
        <begin position="365"/>
        <end position="380"/>
    </location>
</feature>
<dbReference type="EC" id="2.7.11.1" evidence="1"/>
<dbReference type="SMART" id="SM00220">
    <property type="entry name" value="S_TKc"/>
    <property type="match status" value="1"/>
</dbReference>
<evidence type="ECO:0000256" key="1">
    <source>
        <dbReference type="ARBA" id="ARBA00012513"/>
    </source>
</evidence>
<evidence type="ECO:0000313" key="9">
    <source>
        <dbReference type="EMBL" id="GAA3815541.1"/>
    </source>
</evidence>
<evidence type="ECO:0000256" key="4">
    <source>
        <dbReference type="ARBA" id="ARBA00022741"/>
    </source>
</evidence>
<evidence type="ECO:0000256" key="5">
    <source>
        <dbReference type="ARBA" id="ARBA00022777"/>
    </source>
</evidence>
<dbReference type="CDD" id="cd14014">
    <property type="entry name" value="STKc_PknB_like"/>
    <property type="match status" value="1"/>
</dbReference>
<dbReference type="PROSITE" id="PS50011">
    <property type="entry name" value="PROTEIN_KINASE_DOM"/>
    <property type="match status" value="1"/>
</dbReference>
<dbReference type="InterPro" id="IPR011009">
    <property type="entry name" value="Kinase-like_dom_sf"/>
</dbReference>